<gene>
    <name evidence="1" type="ordered locus">PB2503_05437</name>
</gene>
<proteinExistence type="predicted"/>
<dbReference type="Proteomes" id="UP000001302">
    <property type="component" value="Chromosome"/>
</dbReference>
<evidence type="ECO:0008006" key="3">
    <source>
        <dbReference type="Google" id="ProtNLM"/>
    </source>
</evidence>
<evidence type="ECO:0000313" key="2">
    <source>
        <dbReference type="Proteomes" id="UP000001302"/>
    </source>
</evidence>
<dbReference type="EMBL" id="CP002156">
    <property type="protein sequence ID" value="ADM09161.1"/>
    <property type="molecule type" value="Genomic_DNA"/>
</dbReference>
<dbReference type="HOGENOM" id="CLU_120432_0_0_5"/>
<dbReference type="OrthoDB" id="187903at2"/>
<reference evidence="2" key="1">
    <citation type="submission" date="2010-08" db="EMBL/GenBank/DDBJ databases">
        <title>Genome sequence of Parvularcula bermudensis HTCC2503.</title>
        <authorList>
            <person name="Kang D.-M."/>
            <person name="Oh H.-M."/>
            <person name="Cho J.-C."/>
        </authorList>
    </citation>
    <scope>NUCLEOTIDE SEQUENCE [LARGE SCALE GENOMIC DNA]</scope>
    <source>
        <strain evidence="2">ATCC BAA-594 / HTCC2503 / KCTC 12087</strain>
    </source>
</reference>
<accession>E0TGB8</accession>
<dbReference type="SUPFAM" id="SSF55729">
    <property type="entry name" value="Acyl-CoA N-acyltransferases (Nat)"/>
    <property type="match status" value="1"/>
</dbReference>
<sequence>MTLTTYEGEAITPYLSDLADLRIRVFREWPYLYEGDRAYEEDYLKDFATASHSLLILLRGAGEEIVGASTGAALTGHHDGFSAPFADYGYDPLTVFYCAESVLLPPYRGKGWGHRFFDEREAHARRQDYAHCAFCAVIRDPDHPARPADYRPLDGFWRKRGYRPIEGLTADFAWKDVGETEETTKSLQYWLKPLA</sequence>
<dbReference type="STRING" id="314260.PB2503_05437"/>
<dbReference type="AlphaFoldDB" id="E0TGB8"/>
<dbReference type="InterPro" id="IPR016181">
    <property type="entry name" value="Acyl_CoA_acyltransferase"/>
</dbReference>
<keyword evidence="2" id="KW-1185">Reference proteome</keyword>
<evidence type="ECO:0000313" key="1">
    <source>
        <dbReference type="EMBL" id="ADM09161.1"/>
    </source>
</evidence>
<organism evidence="1 2">
    <name type="scientific">Parvularcula bermudensis (strain ATCC BAA-594 / HTCC2503 / KCTC 12087)</name>
    <dbReference type="NCBI Taxonomy" id="314260"/>
    <lineage>
        <taxon>Bacteria</taxon>
        <taxon>Pseudomonadati</taxon>
        <taxon>Pseudomonadota</taxon>
        <taxon>Alphaproteobacteria</taxon>
        <taxon>Parvularculales</taxon>
        <taxon>Parvularculaceae</taxon>
        <taxon>Parvularcula</taxon>
    </lineage>
</organism>
<dbReference type="Gene3D" id="3.40.630.30">
    <property type="match status" value="1"/>
</dbReference>
<dbReference type="eggNOG" id="COG0454">
    <property type="taxonomic scope" value="Bacteria"/>
</dbReference>
<protein>
    <recommendedName>
        <fullName evidence="3">N-acetyltransferase domain-containing protein</fullName>
    </recommendedName>
</protein>
<reference evidence="1 2" key="2">
    <citation type="journal article" date="2011" name="J. Bacteriol.">
        <title>Complete genome sequence of strain HTCC2503T of Parvularcula bermudensis, the type species of the order "Parvularculales" in the class Alphaproteobacteria.</title>
        <authorList>
            <person name="Oh H.M."/>
            <person name="Kang I."/>
            <person name="Vergin K.L."/>
            <person name="Kang D."/>
            <person name="Rhee K.H."/>
            <person name="Giovannoni S.J."/>
            <person name="Cho J.C."/>
        </authorList>
    </citation>
    <scope>NUCLEOTIDE SEQUENCE [LARGE SCALE GENOMIC DNA]</scope>
    <source>
        <strain evidence="2">ATCC BAA-594 / HTCC2503 / KCTC 12087</strain>
    </source>
</reference>
<dbReference type="KEGG" id="pbr:PB2503_05437"/>
<dbReference type="RefSeq" id="WP_013300135.1">
    <property type="nucleotide sequence ID" value="NC_014414.1"/>
</dbReference>
<name>E0TGB8_PARBH</name>